<evidence type="ECO:0000313" key="7">
    <source>
        <dbReference type="Proteomes" id="UP000016842"/>
    </source>
</evidence>
<evidence type="ECO:0000256" key="3">
    <source>
        <dbReference type="ARBA" id="ARBA00023125"/>
    </source>
</evidence>
<dbReference type="FunFam" id="1.10.10.10:FF:000001">
    <property type="entry name" value="LysR family transcriptional regulator"/>
    <property type="match status" value="1"/>
</dbReference>
<keyword evidence="3" id="KW-0238">DNA-binding</keyword>
<dbReference type="AlphaFoldDB" id="U4VHI4"/>
<reference evidence="6 7" key="1">
    <citation type="journal article" date="2014" name="FEMS Microbiol. Lett.">
        <title>Genome sequencing analysis reveals virulence-related gene content of Ochrobactrum intermedium strain 229E, a urease-positive strain isolated from the human gastric niche.</title>
        <authorList>
            <person name="Kulkarni G.J."/>
            <person name="Shetty S."/>
            <person name="Dharne M.S."/>
            <person name="Shouche Y.S."/>
        </authorList>
    </citation>
    <scope>NUCLEOTIDE SEQUENCE [LARGE SCALE GENOMIC DNA]</scope>
    <source>
        <strain evidence="6 7">229E</strain>
    </source>
</reference>
<keyword evidence="4" id="KW-0804">Transcription</keyword>
<evidence type="ECO:0000313" key="6">
    <source>
        <dbReference type="EMBL" id="ERM02327.1"/>
    </source>
</evidence>
<dbReference type="PROSITE" id="PS50931">
    <property type="entry name" value="HTH_LYSR"/>
    <property type="match status" value="1"/>
</dbReference>
<evidence type="ECO:0000256" key="1">
    <source>
        <dbReference type="ARBA" id="ARBA00009437"/>
    </source>
</evidence>
<evidence type="ECO:0000259" key="5">
    <source>
        <dbReference type="PROSITE" id="PS50931"/>
    </source>
</evidence>
<dbReference type="SUPFAM" id="SSF53850">
    <property type="entry name" value="Periplasmic binding protein-like II"/>
    <property type="match status" value="1"/>
</dbReference>
<dbReference type="EMBL" id="ASXJ01000092">
    <property type="protein sequence ID" value="ERM02327.1"/>
    <property type="molecule type" value="Genomic_DNA"/>
</dbReference>
<gene>
    <name evidence="6" type="ORF">Q644_17295</name>
</gene>
<dbReference type="GO" id="GO:0003700">
    <property type="term" value="F:DNA-binding transcription factor activity"/>
    <property type="evidence" value="ECO:0007669"/>
    <property type="project" value="InterPro"/>
</dbReference>
<dbReference type="InterPro" id="IPR005119">
    <property type="entry name" value="LysR_subst-bd"/>
</dbReference>
<dbReference type="SUPFAM" id="SSF46785">
    <property type="entry name" value="Winged helix' DNA-binding domain"/>
    <property type="match status" value="1"/>
</dbReference>
<name>U4VHI4_9HYPH</name>
<evidence type="ECO:0000256" key="2">
    <source>
        <dbReference type="ARBA" id="ARBA00023015"/>
    </source>
</evidence>
<protein>
    <submittedName>
        <fullName evidence="6">LysR family transcriptional regulator</fullName>
    </submittedName>
</protein>
<dbReference type="PRINTS" id="PR00039">
    <property type="entry name" value="HTHLYSR"/>
</dbReference>
<dbReference type="NCBIfam" id="NF008352">
    <property type="entry name" value="PRK11139.1"/>
    <property type="match status" value="1"/>
</dbReference>
<dbReference type="PANTHER" id="PTHR30537">
    <property type="entry name" value="HTH-TYPE TRANSCRIPTIONAL REGULATOR"/>
    <property type="match status" value="1"/>
</dbReference>
<dbReference type="InterPro" id="IPR036388">
    <property type="entry name" value="WH-like_DNA-bd_sf"/>
</dbReference>
<dbReference type="InterPro" id="IPR058163">
    <property type="entry name" value="LysR-type_TF_proteobact-type"/>
</dbReference>
<organism evidence="6 7">
    <name type="scientific">Brucella intermedia 229E</name>
    <dbReference type="NCBI Taxonomy" id="1337887"/>
    <lineage>
        <taxon>Bacteria</taxon>
        <taxon>Pseudomonadati</taxon>
        <taxon>Pseudomonadota</taxon>
        <taxon>Alphaproteobacteria</taxon>
        <taxon>Hyphomicrobiales</taxon>
        <taxon>Brucellaceae</taxon>
        <taxon>Brucella/Ochrobactrum group</taxon>
        <taxon>Brucella</taxon>
    </lineage>
</organism>
<dbReference type="InterPro" id="IPR036390">
    <property type="entry name" value="WH_DNA-bd_sf"/>
</dbReference>
<comment type="similarity">
    <text evidence="1">Belongs to the LysR transcriptional regulatory family.</text>
</comment>
<feature type="domain" description="HTH lysR-type" evidence="5">
    <location>
        <begin position="10"/>
        <end position="67"/>
    </location>
</feature>
<dbReference type="GO" id="GO:0006351">
    <property type="term" value="P:DNA-templated transcription"/>
    <property type="evidence" value="ECO:0007669"/>
    <property type="project" value="TreeGrafter"/>
</dbReference>
<accession>U4VHI4</accession>
<dbReference type="PANTHER" id="PTHR30537:SF26">
    <property type="entry name" value="GLYCINE CLEAVAGE SYSTEM TRANSCRIPTIONAL ACTIVATOR"/>
    <property type="match status" value="1"/>
</dbReference>
<proteinExistence type="inferred from homology"/>
<sequence>MTSISRRLLPSTSALAAFDAVARHESFSAAAEELSLTQGAVSRQIATLEEQLGTALFDRTSRHVVLSDAGRAYLKVVGPALASIRAASLQVMSQMRGTTLNLAFLPTFGTRWLIPRIPRFVAKYPDIILNFATRIGQFDFDREGLDAAIHIGQPDWPNADSVFLMDETVAPVCSPAFLQQHPVQAPTDLLPLPLFNMASRPPGAWDHWFKSLDIAAPPVSPPGMRFEQFSNVSQACIAGLGVALMPLFLIRAEIENGQLVVACPHTVRSPSSYYFVTPKARSSTPAVSAFRDWLLAEIKSENAAHPATKPA</sequence>
<evidence type="ECO:0000256" key="4">
    <source>
        <dbReference type="ARBA" id="ARBA00023163"/>
    </source>
</evidence>
<keyword evidence="2" id="KW-0805">Transcription regulation</keyword>
<dbReference type="Proteomes" id="UP000016842">
    <property type="component" value="Unassembled WGS sequence"/>
</dbReference>
<dbReference type="InterPro" id="IPR000847">
    <property type="entry name" value="LysR_HTH_N"/>
</dbReference>
<dbReference type="PATRIC" id="fig|1337887.3.peg.1862"/>
<dbReference type="GO" id="GO:0043565">
    <property type="term" value="F:sequence-specific DNA binding"/>
    <property type="evidence" value="ECO:0007669"/>
    <property type="project" value="TreeGrafter"/>
</dbReference>
<comment type="caution">
    <text evidence="6">The sequence shown here is derived from an EMBL/GenBank/DDBJ whole genome shotgun (WGS) entry which is preliminary data.</text>
</comment>
<dbReference type="Pfam" id="PF00126">
    <property type="entry name" value="HTH_1"/>
    <property type="match status" value="1"/>
</dbReference>
<dbReference type="Pfam" id="PF03466">
    <property type="entry name" value="LysR_substrate"/>
    <property type="match status" value="1"/>
</dbReference>
<dbReference type="CDD" id="cd08481">
    <property type="entry name" value="PBP2_GcdR_like"/>
    <property type="match status" value="1"/>
</dbReference>
<dbReference type="Gene3D" id="1.10.10.10">
    <property type="entry name" value="Winged helix-like DNA-binding domain superfamily/Winged helix DNA-binding domain"/>
    <property type="match status" value="1"/>
</dbReference>
<dbReference type="Gene3D" id="3.40.190.10">
    <property type="entry name" value="Periplasmic binding protein-like II"/>
    <property type="match status" value="2"/>
</dbReference>